<evidence type="ECO:0000313" key="7">
    <source>
        <dbReference type="Proteomes" id="UP000199470"/>
    </source>
</evidence>
<dbReference type="GO" id="GO:0046872">
    <property type="term" value="F:metal ion binding"/>
    <property type="evidence" value="ECO:0007669"/>
    <property type="project" value="UniProtKB-KW"/>
</dbReference>
<evidence type="ECO:0000256" key="4">
    <source>
        <dbReference type="PIRSR" id="PIRSR603782-2"/>
    </source>
</evidence>
<evidence type="ECO:0000256" key="3">
    <source>
        <dbReference type="PIRSR" id="PIRSR603782-1"/>
    </source>
</evidence>
<dbReference type="SUPFAM" id="SSF52833">
    <property type="entry name" value="Thioredoxin-like"/>
    <property type="match status" value="1"/>
</dbReference>
<dbReference type="AlphaFoldDB" id="A0A1I4PKU0"/>
<feature type="disulfide bond" description="Redox-active" evidence="4">
    <location>
        <begin position="128"/>
        <end position="134"/>
    </location>
</feature>
<evidence type="ECO:0000256" key="2">
    <source>
        <dbReference type="ARBA" id="ARBA00023008"/>
    </source>
</evidence>
<gene>
    <name evidence="6" type="ORF">SAMN02982985_03492</name>
</gene>
<feature type="binding site" evidence="3">
    <location>
        <position position="229"/>
    </location>
    <ligand>
        <name>Cu cation</name>
        <dbReference type="ChEBI" id="CHEBI:23378"/>
    </ligand>
</feature>
<feature type="binding site" evidence="3">
    <location>
        <position position="128"/>
    </location>
    <ligand>
        <name>Cu cation</name>
        <dbReference type="ChEBI" id="CHEBI:23378"/>
    </ligand>
</feature>
<dbReference type="InterPro" id="IPR013766">
    <property type="entry name" value="Thioredoxin_domain"/>
</dbReference>
<accession>A0A1I4PKU0</accession>
<keyword evidence="3" id="KW-0479">Metal-binding</keyword>
<protein>
    <submittedName>
        <fullName evidence="6">Protein SCO1/2</fullName>
    </submittedName>
</protein>
<dbReference type="PROSITE" id="PS51352">
    <property type="entry name" value="THIOREDOXIN_2"/>
    <property type="match status" value="1"/>
</dbReference>
<comment type="similarity">
    <text evidence="1">Belongs to the SCO1/2 family.</text>
</comment>
<dbReference type="CDD" id="cd02968">
    <property type="entry name" value="SCO"/>
    <property type="match status" value="1"/>
</dbReference>
<dbReference type="Proteomes" id="UP000199470">
    <property type="component" value="Unassembled WGS sequence"/>
</dbReference>
<sequence length="275" mass="30132">MWRRCARLALRCGRALGSRRLGRALARLPAVPLAAATVALMIASAAQVKQPPAPALRLETPATHSNGPAARGDAARPRLVAPPPGSYELPVIQPGPDGSVLDTAGRAVPLRAHTSGRVTLLSFMYTYCVDPAGCPLLFSTLYGLRERLQTTPELARRVRLVSLSFDPVNDTPETMARYAGVLARADQPLRWDFLTGRSVAELQPILADLGQPVAIQLDAQGKPGRLYYHMPKLFLFDRQGRVREIYSSAFLQPDMIYNDIRTLLLEEDATRSARK</sequence>
<reference evidence="6 7" key="1">
    <citation type="submission" date="2016-10" db="EMBL/GenBank/DDBJ databases">
        <authorList>
            <person name="de Groot N.N."/>
        </authorList>
    </citation>
    <scope>NUCLEOTIDE SEQUENCE [LARGE SCALE GENOMIC DNA]</scope>
    <source>
        <strain evidence="6 7">ATCC 43154</strain>
    </source>
</reference>
<keyword evidence="4" id="KW-1015">Disulfide bond</keyword>
<keyword evidence="2 3" id="KW-0186">Copper</keyword>
<keyword evidence="7" id="KW-1185">Reference proteome</keyword>
<feature type="domain" description="Thioredoxin" evidence="5">
    <location>
        <begin position="89"/>
        <end position="265"/>
    </location>
</feature>
<organism evidence="6 7">
    <name type="scientific">Rugamonas rubra</name>
    <dbReference type="NCBI Taxonomy" id="758825"/>
    <lineage>
        <taxon>Bacteria</taxon>
        <taxon>Pseudomonadati</taxon>
        <taxon>Pseudomonadota</taxon>
        <taxon>Betaproteobacteria</taxon>
        <taxon>Burkholderiales</taxon>
        <taxon>Oxalobacteraceae</taxon>
        <taxon>Telluria group</taxon>
        <taxon>Rugamonas</taxon>
    </lineage>
</organism>
<evidence type="ECO:0000313" key="6">
    <source>
        <dbReference type="EMBL" id="SFM28206.1"/>
    </source>
</evidence>
<proteinExistence type="inferred from homology"/>
<name>A0A1I4PKU0_9BURK</name>
<dbReference type="EMBL" id="FOTW01000016">
    <property type="protein sequence ID" value="SFM28206.1"/>
    <property type="molecule type" value="Genomic_DNA"/>
</dbReference>
<dbReference type="InterPro" id="IPR036249">
    <property type="entry name" value="Thioredoxin-like_sf"/>
</dbReference>
<dbReference type="Pfam" id="PF02630">
    <property type="entry name" value="SCO1-SenC"/>
    <property type="match status" value="1"/>
</dbReference>
<feature type="binding site" evidence="3">
    <location>
        <position position="134"/>
    </location>
    <ligand>
        <name>Cu cation</name>
        <dbReference type="ChEBI" id="CHEBI:23378"/>
    </ligand>
</feature>
<dbReference type="InterPro" id="IPR003782">
    <property type="entry name" value="SCO1/SenC"/>
</dbReference>
<evidence type="ECO:0000259" key="5">
    <source>
        <dbReference type="PROSITE" id="PS51352"/>
    </source>
</evidence>
<dbReference type="RefSeq" id="WP_093388970.1">
    <property type="nucleotide sequence ID" value="NZ_FOTW01000016.1"/>
</dbReference>
<dbReference type="STRING" id="758825.SAMN02982985_03492"/>
<evidence type="ECO:0000256" key="1">
    <source>
        <dbReference type="ARBA" id="ARBA00010996"/>
    </source>
</evidence>
<dbReference type="Gene3D" id="3.40.30.10">
    <property type="entry name" value="Glutaredoxin"/>
    <property type="match status" value="1"/>
</dbReference>